<name>A0A0C9WK70_9AGAR</name>
<dbReference type="HOGENOM" id="CLU_3125267_0_0_1"/>
<keyword evidence="2" id="KW-1185">Reference proteome</keyword>
<proteinExistence type="predicted"/>
<reference evidence="1 2" key="1">
    <citation type="submission" date="2014-04" db="EMBL/GenBank/DDBJ databases">
        <authorList>
            <consortium name="DOE Joint Genome Institute"/>
            <person name="Kuo A."/>
            <person name="Kohler A."/>
            <person name="Nagy L.G."/>
            <person name="Floudas D."/>
            <person name="Copeland A."/>
            <person name="Barry K.W."/>
            <person name="Cichocki N."/>
            <person name="Veneault-Fourrey C."/>
            <person name="LaButti K."/>
            <person name="Lindquist E.A."/>
            <person name="Lipzen A."/>
            <person name="Lundell T."/>
            <person name="Morin E."/>
            <person name="Murat C."/>
            <person name="Sun H."/>
            <person name="Tunlid A."/>
            <person name="Henrissat B."/>
            <person name="Grigoriev I.V."/>
            <person name="Hibbett D.S."/>
            <person name="Martin F."/>
            <person name="Nordberg H.P."/>
            <person name="Cantor M.N."/>
            <person name="Hua S.X."/>
        </authorList>
    </citation>
    <scope>NUCLEOTIDE SEQUENCE [LARGE SCALE GENOMIC DNA]</scope>
    <source>
        <strain evidence="1 2">LaAM-08-1</strain>
    </source>
</reference>
<evidence type="ECO:0000313" key="2">
    <source>
        <dbReference type="Proteomes" id="UP000054477"/>
    </source>
</evidence>
<protein>
    <submittedName>
        <fullName evidence="1">Unplaced genomic scaffold K443scaffold_203, whole genome shotgun sequence</fullName>
    </submittedName>
</protein>
<dbReference type="Proteomes" id="UP000054477">
    <property type="component" value="Unassembled WGS sequence"/>
</dbReference>
<gene>
    <name evidence="1" type="ORF">K443DRAFT_11014</name>
</gene>
<dbReference type="AlphaFoldDB" id="A0A0C9WK70"/>
<organism evidence="1 2">
    <name type="scientific">Laccaria amethystina LaAM-08-1</name>
    <dbReference type="NCBI Taxonomy" id="1095629"/>
    <lineage>
        <taxon>Eukaryota</taxon>
        <taxon>Fungi</taxon>
        <taxon>Dikarya</taxon>
        <taxon>Basidiomycota</taxon>
        <taxon>Agaricomycotina</taxon>
        <taxon>Agaricomycetes</taxon>
        <taxon>Agaricomycetidae</taxon>
        <taxon>Agaricales</taxon>
        <taxon>Agaricineae</taxon>
        <taxon>Hydnangiaceae</taxon>
        <taxon>Laccaria</taxon>
    </lineage>
</organism>
<reference evidence="2" key="2">
    <citation type="submission" date="2015-01" db="EMBL/GenBank/DDBJ databases">
        <title>Evolutionary Origins and Diversification of the Mycorrhizal Mutualists.</title>
        <authorList>
            <consortium name="DOE Joint Genome Institute"/>
            <consortium name="Mycorrhizal Genomics Consortium"/>
            <person name="Kohler A."/>
            <person name="Kuo A."/>
            <person name="Nagy L.G."/>
            <person name="Floudas D."/>
            <person name="Copeland A."/>
            <person name="Barry K.W."/>
            <person name="Cichocki N."/>
            <person name="Veneault-Fourrey C."/>
            <person name="LaButti K."/>
            <person name="Lindquist E.A."/>
            <person name="Lipzen A."/>
            <person name="Lundell T."/>
            <person name="Morin E."/>
            <person name="Murat C."/>
            <person name="Riley R."/>
            <person name="Ohm R."/>
            <person name="Sun H."/>
            <person name="Tunlid A."/>
            <person name="Henrissat B."/>
            <person name="Grigoriev I.V."/>
            <person name="Hibbett D.S."/>
            <person name="Martin F."/>
        </authorList>
    </citation>
    <scope>NUCLEOTIDE SEQUENCE [LARGE SCALE GENOMIC DNA]</scope>
    <source>
        <strain evidence="2">LaAM-08-1</strain>
    </source>
</reference>
<sequence length="50" mass="5566">MWAVTAAEIFNFNISWGTLIIMLTGGEILSVHTPGRFQDNFGEVPGDFQH</sequence>
<accession>A0A0C9WK70</accession>
<evidence type="ECO:0000313" key="1">
    <source>
        <dbReference type="EMBL" id="KIJ95929.1"/>
    </source>
</evidence>
<dbReference type="EMBL" id="KN838738">
    <property type="protein sequence ID" value="KIJ95929.1"/>
    <property type="molecule type" value="Genomic_DNA"/>
</dbReference>